<comment type="caution">
    <text evidence="4">The sequence shown here is derived from an EMBL/GenBank/DDBJ whole genome shotgun (WGS) entry which is preliminary data.</text>
</comment>
<dbReference type="RefSeq" id="WP_224287861.1">
    <property type="nucleotide sequence ID" value="NZ_JAHSST010000030.1"/>
</dbReference>
<dbReference type="Gene3D" id="3.40.47.10">
    <property type="match status" value="2"/>
</dbReference>
<dbReference type="SUPFAM" id="SSF53901">
    <property type="entry name" value="Thiolase-like"/>
    <property type="match status" value="2"/>
</dbReference>
<proteinExistence type="predicted"/>
<evidence type="ECO:0000313" key="5">
    <source>
        <dbReference type="Proteomes" id="UP000758701"/>
    </source>
</evidence>
<dbReference type="PANTHER" id="PTHR34069">
    <property type="entry name" value="3-OXOACYL-[ACYL-CARRIER-PROTEIN] SYNTHASE 3"/>
    <property type="match status" value="1"/>
</dbReference>
<dbReference type="Proteomes" id="UP000758701">
    <property type="component" value="Unassembled WGS sequence"/>
</dbReference>
<evidence type="ECO:0000313" key="4">
    <source>
        <dbReference type="EMBL" id="MBZ6156333.1"/>
    </source>
</evidence>
<dbReference type="CDD" id="cd00827">
    <property type="entry name" value="init_cond_enzymes"/>
    <property type="match status" value="1"/>
</dbReference>
<dbReference type="EMBL" id="JAHSTP010000026">
    <property type="protein sequence ID" value="MBZ6156333.1"/>
    <property type="molecule type" value="Genomic_DNA"/>
</dbReference>
<accession>A0ABS7WFM0</accession>
<feature type="domain" description="Beta-ketoacyl-[acyl-carrier-protein] synthase III C-terminal" evidence="3">
    <location>
        <begin position="248"/>
        <end position="339"/>
    </location>
</feature>
<dbReference type="InterPro" id="IPR013747">
    <property type="entry name" value="ACP_syn_III_C"/>
</dbReference>
<reference evidence="4 5" key="1">
    <citation type="submission" date="2021-06" db="EMBL/GenBank/DDBJ databases">
        <title>Ecological speciation of a Streptomyces species isolated from different habitats and geographic origins.</title>
        <authorList>
            <person name="Wang J."/>
        </authorList>
    </citation>
    <scope>NUCLEOTIDE SEQUENCE [LARGE SCALE GENOMIC DNA]</scope>
    <source>
        <strain evidence="4 5">FXJ8.012</strain>
    </source>
</reference>
<protein>
    <submittedName>
        <fullName evidence="4">Ketoacyl-ACP synthase III family protein</fullName>
    </submittedName>
</protein>
<gene>
    <name evidence="4" type="ORF">KVH32_35060</name>
</gene>
<dbReference type="Pfam" id="PF08541">
    <property type="entry name" value="ACP_syn_III_C"/>
    <property type="match status" value="1"/>
</dbReference>
<dbReference type="InterPro" id="IPR016039">
    <property type="entry name" value="Thiolase-like"/>
</dbReference>
<keyword evidence="5" id="KW-1185">Reference proteome</keyword>
<keyword evidence="1" id="KW-0808">Transferase</keyword>
<name>A0ABS7WFM0_STROV</name>
<evidence type="ECO:0000256" key="1">
    <source>
        <dbReference type="ARBA" id="ARBA00022679"/>
    </source>
</evidence>
<dbReference type="PANTHER" id="PTHR34069:SF2">
    <property type="entry name" value="BETA-KETOACYL-[ACYL-CARRIER-PROTEIN] SYNTHASE III"/>
    <property type="match status" value="1"/>
</dbReference>
<sequence>MRWNDIYISSCAVELGRKEDTEVAVAEGRYGAREAAANGYLSTRVVDDLPAVELAVRAAKLALSRGEAGVADIDLVVHSSCGHQGLDHFAPASYVQSRALGGGTAAALEVKQASSGGLAGLEMAAAYLNVCSDNAAALLTASDVFRLPRFDRYRSDDGVVYADGGTGLVLSRAGGVARLLSTCLLSDGEFGAFHAGEVLGGELGEPADGPLDVSTRRQEQYLVENGELLMKLVDSIAVQQLASIAGALAHAGMGLKDITRWVFTNVGETMVDPQFRADMGISDAMTTWEWGRRTGHLGAADQIAGLTYLLESGEVRRGDHVALCGIGMGFTYACAVVEILDEPDWSLSAA</sequence>
<evidence type="ECO:0000256" key="2">
    <source>
        <dbReference type="ARBA" id="ARBA00023315"/>
    </source>
</evidence>
<organism evidence="4 5">
    <name type="scientific">Streptomyces olivaceus</name>
    <dbReference type="NCBI Taxonomy" id="47716"/>
    <lineage>
        <taxon>Bacteria</taxon>
        <taxon>Bacillati</taxon>
        <taxon>Actinomycetota</taxon>
        <taxon>Actinomycetes</taxon>
        <taxon>Kitasatosporales</taxon>
        <taxon>Streptomycetaceae</taxon>
        <taxon>Streptomyces</taxon>
    </lineage>
</organism>
<evidence type="ECO:0000259" key="3">
    <source>
        <dbReference type="Pfam" id="PF08541"/>
    </source>
</evidence>
<keyword evidence="2" id="KW-0012">Acyltransferase</keyword>